<dbReference type="KEGG" id="cgv:CGLAU_08305"/>
<dbReference type="Proteomes" id="UP000217209">
    <property type="component" value="Chromosome"/>
</dbReference>
<name>A0A1Q2HXM5_9CORY</name>
<evidence type="ECO:0000313" key="1">
    <source>
        <dbReference type="EMBL" id="AQQ15616.1"/>
    </source>
</evidence>
<accession>A0A1Q2HXM5</accession>
<dbReference type="EMBL" id="CP019688">
    <property type="protein sequence ID" value="AQQ15616.1"/>
    <property type="molecule type" value="Genomic_DNA"/>
</dbReference>
<protein>
    <submittedName>
        <fullName evidence="1">Uncharacterized protein</fullName>
    </submittedName>
</protein>
<keyword evidence="2" id="KW-1185">Reference proteome</keyword>
<organism evidence="1 2">
    <name type="scientific">Corynebacterium glaucum</name>
    <dbReference type="NCBI Taxonomy" id="187491"/>
    <lineage>
        <taxon>Bacteria</taxon>
        <taxon>Bacillati</taxon>
        <taxon>Actinomycetota</taxon>
        <taxon>Actinomycetes</taxon>
        <taxon>Mycobacteriales</taxon>
        <taxon>Corynebacteriaceae</taxon>
        <taxon>Corynebacterium</taxon>
    </lineage>
</organism>
<evidence type="ECO:0000313" key="2">
    <source>
        <dbReference type="Proteomes" id="UP000217209"/>
    </source>
</evidence>
<reference evidence="1 2" key="1">
    <citation type="submission" date="2016-12" db="EMBL/GenBank/DDBJ databases">
        <authorList>
            <person name="Song W.-J."/>
            <person name="Kurnit D.M."/>
        </authorList>
    </citation>
    <scope>NUCLEOTIDE SEQUENCE [LARGE SCALE GENOMIC DNA]</scope>
    <source>
        <strain evidence="1 2">DSM 30827</strain>
    </source>
</reference>
<proteinExistence type="predicted"/>
<dbReference type="AlphaFoldDB" id="A0A1Q2HXM5"/>
<sequence length="298" mass="31136">MADVPAFPVDAPVVTVLEQGENPQLLEYTYASFESPEANWHTTLEVAGGIDQAVAAEGENVDPEAPAGGDVMTTTLPVTITFPAGPAPEEAADSTRSVRITAGAGKHSDLALGQEVAANEGFMLSWWGDDTGAIDAVKLLPPEESPEAGRQVVEQALLSVMSANVVFPAEPIGVGGSWSVEARTTGDTSMIRTTTYTVRDITDGPDTAVSLDVKVDERPAQQPLRIDNQVAGALDGQTLQVENTSATSDGELTVELNYPLPTSGNVASTTRLTYSGGEGSSFRIVQDVTSGVTFKKEG</sequence>
<gene>
    <name evidence="1" type="ORF">CGLAU_08305</name>
</gene>